<keyword evidence="3" id="KW-1185">Reference proteome</keyword>
<evidence type="ECO:0000256" key="1">
    <source>
        <dbReference type="SAM" id="MobiDB-lite"/>
    </source>
</evidence>
<accession>A0A835LRU4</accession>
<protein>
    <submittedName>
        <fullName evidence="2">Uncharacterized protein</fullName>
    </submittedName>
</protein>
<dbReference type="EMBL" id="JADFTS010000007">
    <property type="protein sequence ID" value="KAF9597191.1"/>
    <property type="molecule type" value="Genomic_DNA"/>
</dbReference>
<feature type="region of interest" description="Disordered" evidence="1">
    <location>
        <begin position="1"/>
        <end position="23"/>
    </location>
</feature>
<dbReference type="Proteomes" id="UP000631114">
    <property type="component" value="Unassembled WGS sequence"/>
</dbReference>
<sequence length="472" mass="54332">MIDINTPFDFEFDEPLPSSLPTPKRRKVIELDDLLTDYYKEKSKSIEKESKKAKFRKISKPDDDDDDTHQDKKEAMLSHFVDECHKKARMRAEDEIKEWGLRVFGNQKALPVLDFPQLGSCVFLQSVMKNKMNSVLELSAEKGQIFLEELLINGWLSELVITCAHVEECITTWTFNLMLYSRNEELRTSASNFWCTVLSHNDEHGLCSIRIDGFPSYSELKRALEVYGYQLYSSDNFSSLPEMSDAGPSSPIMFGWVRDTKLTDEIDSDSEGPPQNIRCWVKFVAVCSQVRSTLPIISNNSEAEELLGAIISFFLDRQLQGLSLLFYECMLSVISSFTDNEWSSSCERVAKSLAISTQKDLNSLRLAECISGVDARSKQLRREVGFQILKKFFNMKNALKRKWKASIVFNEEYWLFSNPLLEEKPYIREMWGVYLRNYSCQIASTDMRPCASKVRNKASFLLQSTVNRKDGE</sequence>
<proteinExistence type="predicted"/>
<dbReference type="PANTHER" id="PTHR37212">
    <property type="entry name" value="ACTIN PROTEIN 2/3 COMPLEX SUBUNIT-LIKE PROTEIN"/>
    <property type="match status" value="1"/>
</dbReference>
<dbReference type="AlphaFoldDB" id="A0A835LRU4"/>
<comment type="caution">
    <text evidence="2">The sequence shown here is derived from an EMBL/GenBank/DDBJ whole genome shotgun (WGS) entry which is preliminary data.</text>
</comment>
<feature type="compositionally biased region" description="Basic and acidic residues" evidence="1">
    <location>
        <begin position="43"/>
        <end position="52"/>
    </location>
</feature>
<organism evidence="2 3">
    <name type="scientific">Coptis chinensis</name>
    <dbReference type="NCBI Taxonomy" id="261450"/>
    <lineage>
        <taxon>Eukaryota</taxon>
        <taxon>Viridiplantae</taxon>
        <taxon>Streptophyta</taxon>
        <taxon>Embryophyta</taxon>
        <taxon>Tracheophyta</taxon>
        <taxon>Spermatophyta</taxon>
        <taxon>Magnoliopsida</taxon>
        <taxon>Ranunculales</taxon>
        <taxon>Ranunculaceae</taxon>
        <taxon>Coptidoideae</taxon>
        <taxon>Coptis</taxon>
    </lineage>
</organism>
<evidence type="ECO:0000313" key="2">
    <source>
        <dbReference type="EMBL" id="KAF9597191.1"/>
    </source>
</evidence>
<reference evidence="2 3" key="1">
    <citation type="submission" date="2020-10" db="EMBL/GenBank/DDBJ databases">
        <title>The Coptis chinensis genome and diversification of protoberbering-type alkaloids.</title>
        <authorList>
            <person name="Wang B."/>
            <person name="Shu S."/>
            <person name="Song C."/>
            <person name="Liu Y."/>
        </authorList>
    </citation>
    <scope>NUCLEOTIDE SEQUENCE [LARGE SCALE GENOMIC DNA]</scope>
    <source>
        <strain evidence="2">HL-2020</strain>
        <tissue evidence="2">Leaf</tissue>
    </source>
</reference>
<evidence type="ECO:0000313" key="3">
    <source>
        <dbReference type="Proteomes" id="UP000631114"/>
    </source>
</evidence>
<gene>
    <name evidence="2" type="ORF">IFM89_016332</name>
</gene>
<feature type="region of interest" description="Disordered" evidence="1">
    <location>
        <begin position="43"/>
        <end position="70"/>
    </location>
</feature>
<dbReference type="PANTHER" id="PTHR37212:SF2">
    <property type="entry name" value="ACTIN PROTEIN 2_3 COMPLEX SUBUNIT-LIKE PROTEIN"/>
    <property type="match status" value="1"/>
</dbReference>
<dbReference type="OrthoDB" id="674980at2759"/>
<name>A0A835LRU4_9MAGN</name>